<dbReference type="Proteomes" id="UP000275579">
    <property type="component" value="Chromosome"/>
</dbReference>
<protein>
    <recommendedName>
        <fullName evidence="1">MftR C-terminal domain-containing protein</fullName>
    </recommendedName>
</protein>
<evidence type="ECO:0000259" key="1">
    <source>
        <dbReference type="Pfam" id="PF17754"/>
    </source>
</evidence>
<organism evidence="2 3">
    <name type="scientific">Streptomyces lydicus</name>
    <dbReference type="NCBI Taxonomy" id="47763"/>
    <lineage>
        <taxon>Bacteria</taxon>
        <taxon>Bacillati</taxon>
        <taxon>Actinomycetota</taxon>
        <taxon>Actinomycetes</taxon>
        <taxon>Kitasatosporales</taxon>
        <taxon>Streptomycetaceae</taxon>
        <taxon>Streptomyces</taxon>
    </lineage>
</organism>
<proteinExistence type="predicted"/>
<name>A0A3Q9KE25_9ACTN</name>
<gene>
    <name evidence="2" type="ORF">DDE74_33640</name>
</gene>
<dbReference type="Gene3D" id="1.10.357.10">
    <property type="entry name" value="Tetracycline Repressor, domain 2"/>
    <property type="match status" value="1"/>
</dbReference>
<sequence length="99" mass="10893">MGWLAAGREVQDQLVPVLAARKGAPENSLEVRRPACALLDAIGVAMERWAWQDEPEDVAELTRPALHCLRIDELWPGGPARFRKGRSCVALVYPCGTRG</sequence>
<accession>A0A3Q9KE25</accession>
<dbReference type="Pfam" id="PF17754">
    <property type="entry name" value="TetR_C_14"/>
    <property type="match status" value="1"/>
</dbReference>
<evidence type="ECO:0000313" key="2">
    <source>
        <dbReference type="EMBL" id="AZS75201.1"/>
    </source>
</evidence>
<dbReference type="AlphaFoldDB" id="A0A3Q9KE25"/>
<feature type="domain" description="MftR C-terminal" evidence="1">
    <location>
        <begin position="10"/>
        <end position="69"/>
    </location>
</feature>
<dbReference type="EMBL" id="CP029042">
    <property type="protein sequence ID" value="AZS75201.1"/>
    <property type="molecule type" value="Genomic_DNA"/>
</dbReference>
<evidence type="ECO:0000313" key="3">
    <source>
        <dbReference type="Proteomes" id="UP000275579"/>
    </source>
</evidence>
<dbReference type="InterPro" id="IPR041347">
    <property type="entry name" value="MftR_C"/>
</dbReference>
<reference evidence="2 3" key="1">
    <citation type="submission" date="2018-04" db="EMBL/GenBank/DDBJ databases">
        <title>Complete genome sequences of Streptomyces lydicus strain WYEC and characterization of antagonistic properties of biological control agents.</title>
        <authorList>
            <person name="Mariita R.M."/>
            <person name="Sello J.K."/>
        </authorList>
    </citation>
    <scope>NUCLEOTIDE SEQUENCE [LARGE SCALE GENOMIC DNA]</scope>
    <source>
        <strain evidence="2 3">WYEC 108</strain>
    </source>
</reference>